<dbReference type="GeneID" id="6752481"/>
<dbReference type="InParanoid" id="B3RQL9"/>
<evidence type="ECO:0000313" key="4">
    <source>
        <dbReference type="Proteomes" id="UP000009022"/>
    </source>
</evidence>
<gene>
    <name evidence="3" type="ORF">TRIADDRAFT_55035</name>
</gene>
<feature type="transmembrane region" description="Helical" evidence="2">
    <location>
        <begin position="110"/>
        <end position="129"/>
    </location>
</feature>
<keyword evidence="4" id="KW-1185">Reference proteome</keyword>
<dbReference type="KEGG" id="tad:TRIADDRAFT_55035"/>
<dbReference type="EMBL" id="DS985243">
    <property type="protein sequence ID" value="EDV26716.1"/>
    <property type="molecule type" value="Genomic_DNA"/>
</dbReference>
<dbReference type="CTD" id="6752481"/>
<evidence type="ECO:0008006" key="5">
    <source>
        <dbReference type="Google" id="ProtNLM"/>
    </source>
</evidence>
<proteinExistence type="predicted"/>
<dbReference type="AlphaFoldDB" id="B3RQL9"/>
<feature type="transmembrane region" description="Helical" evidence="2">
    <location>
        <begin position="42"/>
        <end position="64"/>
    </location>
</feature>
<dbReference type="RefSeq" id="XP_002110712.1">
    <property type="nucleotide sequence ID" value="XM_002110676.1"/>
</dbReference>
<name>B3RQL9_TRIAD</name>
<keyword evidence="2" id="KW-0472">Membrane</keyword>
<evidence type="ECO:0000256" key="2">
    <source>
        <dbReference type="SAM" id="Phobius"/>
    </source>
</evidence>
<keyword evidence="2" id="KW-0812">Transmembrane</keyword>
<dbReference type="HOGENOM" id="CLU_819727_0_0_1"/>
<keyword evidence="2" id="KW-1133">Transmembrane helix</keyword>
<evidence type="ECO:0000313" key="3">
    <source>
        <dbReference type="EMBL" id="EDV26716.1"/>
    </source>
</evidence>
<feature type="compositionally biased region" description="Polar residues" evidence="1">
    <location>
        <begin position="199"/>
        <end position="210"/>
    </location>
</feature>
<reference evidence="3 4" key="1">
    <citation type="journal article" date="2008" name="Nature">
        <title>The Trichoplax genome and the nature of placozoans.</title>
        <authorList>
            <person name="Srivastava M."/>
            <person name="Begovic E."/>
            <person name="Chapman J."/>
            <person name="Putnam N.H."/>
            <person name="Hellsten U."/>
            <person name="Kawashima T."/>
            <person name="Kuo A."/>
            <person name="Mitros T."/>
            <person name="Salamov A."/>
            <person name="Carpenter M.L."/>
            <person name="Signorovitch A.Y."/>
            <person name="Moreno M.A."/>
            <person name="Kamm K."/>
            <person name="Grimwood J."/>
            <person name="Schmutz J."/>
            <person name="Shapiro H."/>
            <person name="Grigoriev I.V."/>
            <person name="Buss L.W."/>
            <person name="Schierwater B."/>
            <person name="Dellaporta S.L."/>
            <person name="Rokhsar D.S."/>
        </authorList>
    </citation>
    <scope>NUCLEOTIDE SEQUENCE [LARGE SCALE GENOMIC DNA]</scope>
    <source>
        <strain evidence="3 4">Grell-BS-1999</strain>
    </source>
</reference>
<evidence type="ECO:0000256" key="1">
    <source>
        <dbReference type="SAM" id="MobiDB-lite"/>
    </source>
</evidence>
<protein>
    <recommendedName>
        <fullName evidence="5">Transmembrane protein</fullName>
    </recommendedName>
</protein>
<feature type="region of interest" description="Disordered" evidence="1">
    <location>
        <begin position="293"/>
        <end position="326"/>
    </location>
</feature>
<organism evidence="3 4">
    <name type="scientific">Trichoplax adhaerens</name>
    <name type="common">Trichoplax reptans</name>
    <dbReference type="NCBI Taxonomy" id="10228"/>
    <lineage>
        <taxon>Eukaryota</taxon>
        <taxon>Metazoa</taxon>
        <taxon>Placozoa</taxon>
        <taxon>Uniplacotomia</taxon>
        <taxon>Trichoplacea</taxon>
        <taxon>Trichoplacidae</taxon>
        <taxon>Trichoplax</taxon>
    </lineage>
</organism>
<accession>B3RQL9</accession>
<feature type="compositionally biased region" description="Low complexity" evidence="1">
    <location>
        <begin position="175"/>
        <end position="188"/>
    </location>
</feature>
<sequence>MSEKPNVTTNRINYRPTCHDIEKRPAAAMLSKHPKNSRSSSFLMFVTLSIMAISIATLAILFHMQRIELIQIRQDIHQIATQNVEYIIKEFIAFKYFCQHYSMGIEHKKFFNLIVSRECTVVALIYILVNVLEMHIESFIVLKDGLNAGSADISKYQGSQKDTTAASKRRHQFISTTNSKATTPTTPNLASSPAPDVTPSKNATSTPTGKLNATLTSLLQNNVNGSTTSLNSTESSIQKQKATSTPYEYFRIRTKDKTLVYVTRIDSKVDNLDNKVTKLHSYMKRSIKKLLKLHQTSPSSGKNNSNKDKDTDEKKEKDKISGSDFLDMLNKNSKLKDKD</sequence>
<feature type="compositionally biased region" description="Basic and acidic residues" evidence="1">
    <location>
        <begin position="305"/>
        <end position="321"/>
    </location>
</feature>
<feature type="region of interest" description="Disordered" evidence="1">
    <location>
        <begin position="225"/>
        <end position="244"/>
    </location>
</feature>
<dbReference type="Proteomes" id="UP000009022">
    <property type="component" value="Unassembled WGS sequence"/>
</dbReference>
<feature type="region of interest" description="Disordered" evidence="1">
    <location>
        <begin position="159"/>
        <end position="210"/>
    </location>
</feature>